<keyword evidence="4" id="KW-0410">Iron transport</keyword>
<comment type="similarity">
    <text evidence="11">Belongs to the TonB-dependent receptor family.</text>
</comment>
<name>A0A6J4SVB3_9SPHN</name>
<keyword evidence="7" id="KW-0406">Ion transport</keyword>
<organism evidence="15">
    <name type="scientific">uncultured Sphingomonas sp</name>
    <dbReference type="NCBI Taxonomy" id="158754"/>
    <lineage>
        <taxon>Bacteria</taxon>
        <taxon>Pseudomonadati</taxon>
        <taxon>Pseudomonadota</taxon>
        <taxon>Alphaproteobacteria</taxon>
        <taxon>Sphingomonadales</taxon>
        <taxon>Sphingomonadaceae</taxon>
        <taxon>Sphingomonas</taxon>
        <taxon>environmental samples</taxon>
    </lineage>
</organism>
<dbReference type="InterPro" id="IPR036942">
    <property type="entry name" value="Beta-barrel_TonB_sf"/>
</dbReference>
<evidence type="ECO:0000256" key="4">
    <source>
        <dbReference type="ARBA" id="ARBA00022496"/>
    </source>
</evidence>
<keyword evidence="8" id="KW-0798">TonB box</keyword>
<keyword evidence="3 11" id="KW-1134">Transmembrane beta strand</keyword>
<dbReference type="GO" id="GO:0009279">
    <property type="term" value="C:cell outer membrane"/>
    <property type="evidence" value="ECO:0007669"/>
    <property type="project" value="UniProtKB-SubCell"/>
</dbReference>
<dbReference type="EMBL" id="CADCVZ010000024">
    <property type="protein sequence ID" value="CAA9506195.1"/>
    <property type="molecule type" value="Genomic_DNA"/>
</dbReference>
<dbReference type="PROSITE" id="PS52016">
    <property type="entry name" value="TONB_DEPENDENT_REC_3"/>
    <property type="match status" value="1"/>
</dbReference>
<evidence type="ECO:0000256" key="6">
    <source>
        <dbReference type="ARBA" id="ARBA00023004"/>
    </source>
</evidence>
<keyword evidence="15" id="KW-0675">Receptor</keyword>
<dbReference type="PANTHER" id="PTHR32552">
    <property type="entry name" value="FERRICHROME IRON RECEPTOR-RELATED"/>
    <property type="match status" value="1"/>
</dbReference>
<proteinExistence type="inferred from homology"/>
<keyword evidence="2 11" id="KW-0813">Transport</keyword>
<feature type="non-terminal residue" evidence="15">
    <location>
        <position position="367"/>
    </location>
</feature>
<comment type="subcellular location">
    <subcellularLocation>
        <location evidence="1 11">Cell outer membrane</location>
        <topology evidence="1 11">Multi-pass membrane protein</topology>
    </subcellularLocation>
</comment>
<dbReference type="InterPro" id="IPR039426">
    <property type="entry name" value="TonB-dep_rcpt-like"/>
</dbReference>
<feature type="domain" description="TonB-dependent receptor plug" evidence="14">
    <location>
        <begin position="67"/>
        <end position="178"/>
    </location>
</feature>
<keyword evidence="10 11" id="KW-0998">Cell outer membrane</keyword>
<keyword evidence="9 11" id="KW-0472">Membrane</keyword>
<keyword evidence="13" id="KW-0732">Signal</keyword>
<evidence type="ECO:0000256" key="5">
    <source>
        <dbReference type="ARBA" id="ARBA00022692"/>
    </source>
</evidence>
<evidence type="ECO:0000256" key="11">
    <source>
        <dbReference type="PROSITE-ProRule" id="PRU01360"/>
    </source>
</evidence>
<evidence type="ECO:0000256" key="7">
    <source>
        <dbReference type="ARBA" id="ARBA00023065"/>
    </source>
</evidence>
<dbReference type="Gene3D" id="2.40.170.20">
    <property type="entry name" value="TonB-dependent receptor, beta-barrel domain"/>
    <property type="match status" value="1"/>
</dbReference>
<evidence type="ECO:0000313" key="15">
    <source>
        <dbReference type="EMBL" id="CAA9506195.1"/>
    </source>
</evidence>
<evidence type="ECO:0000256" key="12">
    <source>
        <dbReference type="SAM" id="MobiDB-lite"/>
    </source>
</evidence>
<evidence type="ECO:0000256" key="9">
    <source>
        <dbReference type="ARBA" id="ARBA00023136"/>
    </source>
</evidence>
<feature type="compositionally biased region" description="Polar residues" evidence="12">
    <location>
        <begin position="43"/>
        <end position="52"/>
    </location>
</feature>
<accession>A0A6J4SVB3</accession>
<sequence>MTYRHMAKLMSTATLMIGVAAPAYAAQPVPEEQEAQAANQEVNTRTPADDNQPTEIVVTAQKRAQTLIDVPQAVSVIGGAALEQQHADTFSDYLKLVPGLQIDESTPGASRLIVRGVNTGGVASTVGVYVDETPFGSSSGLANGAVLAGDFDTFDLDRIEVLRGPQGTFYGASSLSGVLKFITRLPSTTGVTVRGRVGVEAVDGGDMGYYGNLAANLPLTDDLAFRASGTYRKNGGFIDSIGTGGSDRAKNINDSKSYGGRGSLLYRPTDAISLRLSAIVQNIKADASSVIESDPDTLERLYGRLSQSQFIPQFTDVKYRVYNGTATFDLGFADLTSSTSYGTQKQQLRGDLTNGLSPLITTIFGVP</sequence>
<feature type="region of interest" description="Disordered" evidence="12">
    <location>
        <begin position="30"/>
        <end position="52"/>
    </location>
</feature>
<evidence type="ECO:0000259" key="14">
    <source>
        <dbReference type="Pfam" id="PF07715"/>
    </source>
</evidence>
<evidence type="ECO:0000256" key="8">
    <source>
        <dbReference type="ARBA" id="ARBA00023077"/>
    </source>
</evidence>
<reference evidence="15" key="1">
    <citation type="submission" date="2020-02" db="EMBL/GenBank/DDBJ databases">
        <authorList>
            <person name="Meier V. D."/>
        </authorList>
    </citation>
    <scope>NUCLEOTIDE SEQUENCE</scope>
    <source>
        <strain evidence="15">AVDCRST_MAG09</strain>
    </source>
</reference>
<evidence type="ECO:0000256" key="3">
    <source>
        <dbReference type="ARBA" id="ARBA00022452"/>
    </source>
</evidence>
<feature type="signal peptide" evidence="13">
    <location>
        <begin position="1"/>
        <end position="25"/>
    </location>
</feature>
<evidence type="ECO:0000256" key="10">
    <source>
        <dbReference type="ARBA" id="ARBA00023237"/>
    </source>
</evidence>
<dbReference type="AlphaFoldDB" id="A0A6J4SVB3"/>
<evidence type="ECO:0000256" key="2">
    <source>
        <dbReference type="ARBA" id="ARBA00022448"/>
    </source>
</evidence>
<dbReference type="InterPro" id="IPR012910">
    <property type="entry name" value="Plug_dom"/>
</dbReference>
<dbReference type="SUPFAM" id="SSF56935">
    <property type="entry name" value="Porins"/>
    <property type="match status" value="1"/>
</dbReference>
<dbReference type="RefSeq" id="WP_294172911.1">
    <property type="nucleotide sequence ID" value="NZ_CADCVZ010000024.1"/>
</dbReference>
<dbReference type="Pfam" id="PF07715">
    <property type="entry name" value="Plug"/>
    <property type="match status" value="1"/>
</dbReference>
<dbReference type="PANTHER" id="PTHR32552:SF81">
    <property type="entry name" value="TONB-DEPENDENT OUTER MEMBRANE RECEPTOR"/>
    <property type="match status" value="1"/>
</dbReference>
<evidence type="ECO:0000256" key="1">
    <source>
        <dbReference type="ARBA" id="ARBA00004571"/>
    </source>
</evidence>
<feature type="compositionally biased region" description="Low complexity" evidence="12">
    <location>
        <begin position="30"/>
        <end position="42"/>
    </location>
</feature>
<evidence type="ECO:0000256" key="13">
    <source>
        <dbReference type="SAM" id="SignalP"/>
    </source>
</evidence>
<protein>
    <submittedName>
        <fullName evidence="15">TonB-dependent receptor</fullName>
    </submittedName>
</protein>
<dbReference type="GO" id="GO:0006826">
    <property type="term" value="P:iron ion transport"/>
    <property type="evidence" value="ECO:0007669"/>
    <property type="project" value="UniProtKB-KW"/>
</dbReference>
<feature type="chain" id="PRO_5027002542" evidence="13">
    <location>
        <begin position="26"/>
        <end position="367"/>
    </location>
</feature>
<keyword evidence="6" id="KW-0408">Iron</keyword>
<keyword evidence="5 11" id="KW-0812">Transmembrane</keyword>
<gene>
    <name evidence="15" type="ORF">AVDCRST_MAG09-1021</name>
</gene>